<evidence type="ECO:0000313" key="3">
    <source>
        <dbReference type="Proteomes" id="UP000886796"/>
    </source>
</evidence>
<proteinExistence type="predicted"/>
<gene>
    <name evidence="2" type="ORF">IAB74_02700</name>
</gene>
<dbReference type="EMBL" id="DVFK01000037">
    <property type="protein sequence ID" value="HIQ67404.1"/>
    <property type="molecule type" value="Genomic_DNA"/>
</dbReference>
<feature type="transmembrane region" description="Helical" evidence="1">
    <location>
        <begin position="94"/>
        <end position="114"/>
    </location>
</feature>
<reference evidence="2" key="2">
    <citation type="journal article" date="2021" name="PeerJ">
        <title>Extensive microbial diversity within the chicken gut microbiome revealed by metagenomics and culture.</title>
        <authorList>
            <person name="Gilroy R."/>
            <person name="Ravi A."/>
            <person name="Getino M."/>
            <person name="Pursley I."/>
            <person name="Horton D.L."/>
            <person name="Alikhan N.F."/>
            <person name="Baker D."/>
            <person name="Gharbi K."/>
            <person name="Hall N."/>
            <person name="Watson M."/>
            <person name="Adriaenssens E.M."/>
            <person name="Foster-Nyarko E."/>
            <person name="Jarju S."/>
            <person name="Secka A."/>
            <person name="Antonio M."/>
            <person name="Oren A."/>
            <person name="Chaudhuri R.R."/>
            <person name="La Ragione R."/>
            <person name="Hildebrand F."/>
            <person name="Pallen M.J."/>
        </authorList>
    </citation>
    <scope>NUCLEOTIDE SEQUENCE</scope>
    <source>
        <strain evidence="2">13361</strain>
    </source>
</reference>
<evidence type="ECO:0000313" key="2">
    <source>
        <dbReference type="EMBL" id="HIQ67404.1"/>
    </source>
</evidence>
<dbReference type="AlphaFoldDB" id="A0A9D0Z1W2"/>
<reference evidence="2" key="1">
    <citation type="submission" date="2020-10" db="EMBL/GenBank/DDBJ databases">
        <authorList>
            <person name="Gilroy R."/>
        </authorList>
    </citation>
    <scope>NUCLEOTIDE SEQUENCE</scope>
    <source>
        <strain evidence="2">13361</strain>
    </source>
</reference>
<comment type="caution">
    <text evidence="2">The sequence shown here is derived from an EMBL/GenBank/DDBJ whole genome shotgun (WGS) entry which is preliminary data.</text>
</comment>
<accession>A0A9D0Z1W2</accession>
<name>A0A9D0Z1W2_9FIRM</name>
<sequence>MFKDTKAELDRLQQELLQEQATQVFTPVQDPRETSHGQNVDDILNDPELQALMEDTVAAPPQNVTYRNFANDYGEEQEEPAAVPQRKQKGNRGLIIADCLLAGGIVLVVLWWVLRLAELL</sequence>
<keyword evidence="1" id="KW-0812">Transmembrane</keyword>
<dbReference type="Proteomes" id="UP000886796">
    <property type="component" value="Unassembled WGS sequence"/>
</dbReference>
<evidence type="ECO:0000256" key="1">
    <source>
        <dbReference type="SAM" id="Phobius"/>
    </source>
</evidence>
<organism evidence="2 3">
    <name type="scientific">Candidatus Faecousia excrementigallinarum</name>
    <dbReference type="NCBI Taxonomy" id="2840806"/>
    <lineage>
        <taxon>Bacteria</taxon>
        <taxon>Bacillati</taxon>
        <taxon>Bacillota</taxon>
        <taxon>Clostridia</taxon>
        <taxon>Eubacteriales</taxon>
        <taxon>Oscillospiraceae</taxon>
        <taxon>Faecousia</taxon>
    </lineage>
</organism>
<protein>
    <submittedName>
        <fullName evidence="2">Uncharacterized protein</fullName>
    </submittedName>
</protein>
<keyword evidence="1" id="KW-0472">Membrane</keyword>
<keyword evidence="1" id="KW-1133">Transmembrane helix</keyword>